<organism evidence="2 3">
    <name type="scientific">Laodelphax striatellus</name>
    <name type="common">Small brown planthopper</name>
    <name type="synonym">Delphax striatella</name>
    <dbReference type="NCBI Taxonomy" id="195883"/>
    <lineage>
        <taxon>Eukaryota</taxon>
        <taxon>Metazoa</taxon>
        <taxon>Ecdysozoa</taxon>
        <taxon>Arthropoda</taxon>
        <taxon>Hexapoda</taxon>
        <taxon>Insecta</taxon>
        <taxon>Pterygota</taxon>
        <taxon>Neoptera</taxon>
        <taxon>Paraneoptera</taxon>
        <taxon>Hemiptera</taxon>
        <taxon>Auchenorrhyncha</taxon>
        <taxon>Fulgoroidea</taxon>
        <taxon>Delphacidae</taxon>
        <taxon>Criomorphinae</taxon>
        <taxon>Laodelphax</taxon>
    </lineage>
</organism>
<dbReference type="InterPro" id="IPR043502">
    <property type="entry name" value="DNA/RNA_pol_sf"/>
</dbReference>
<dbReference type="Pfam" id="PF00078">
    <property type="entry name" value="RVT_1"/>
    <property type="match status" value="1"/>
</dbReference>
<dbReference type="PROSITE" id="PS50878">
    <property type="entry name" value="RT_POL"/>
    <property type="match status" value="1"/>
</dbReference>
<sequence length="251" mass="28784">MNGMCWTKVTNVTNEDLILYKNTLICNVEEPHLSNDTQHGKYKGVKLARDRTEEFEAKLEEKLSHLDNEEKIKIRNILCKFSDIFSLGGIENLGCTSTVEHKINTGDHPPINKRPYRVPHSQRDVLKKLIQEQLDKGIIVTSTSTWSAPVVIVPKKPGPDGVVTYRMCIDFREINKITVPEVWPLPDIHETLDSLGGSKYFTALDMNSGFFQIKMHPEIKRKPPLVLPMDIMNIQDCQWDLLTRQQCFRGL</sequence>
<dbReference type="InParanoid" id="A0A482X579"/>
<name>A0A482X579_LAOST</name>
<evidence type="ECO:0000313" key="2">
    <source>
        <dbReference type="EMBL" id="RZF40937.1"/>
    </source>
</evidence>
<reference evidence="2 3" key="1">
    <citation type="journal article" date="2017" name="Gigascience">
        <title>Genome sequence of the small brown planthopper, Laodelphax striatellus.</title>
        <authorList>
            <person name="Zhu J."/>
            <person name="Jiang F."/>
            <person name="Wang X."/>
            <person name="Yang P."/>
            <person name="Bao Y."/>
            <person name="Zhao W."/>
            <person name="Wang W."/>
            <person name="Lu H."/>
            <person name="Wang Q."/>
            <person name="Cui N."/>
            <person name="Li J."/>
            <person name="Chen X."/>
            <person name="Luo L."/>
            <person name="Yu J."/>
            <person name="Kang L."/>
            <person name="Cui F."/>
        </authorList>
    </citation>
    <scope>NUCLEOTIDE SEQUENCE [LARGE SCALE GENOMIC DNA]</scope>
    <source>
        <strain evidence="2">Lst14</strain>
    </source>
</reference>
<protein>
    <recommendedName>
        <fullName evidence="1">Reverse transcriptase domain-containing protein</fullName>
    </recommendedName>
</protein>
<keyword evidence="3" id="KW-1185">Reference proteome</keyword>
<dbReference type="PANTHER" id="PTHR24559">
    <property type="entry name" value="TRANSPOSON TY3-I GAG-POL POLYPROTEIN"/>
    <property type="match status" value="1"/>
</dbReference>
<dbReference type="InterPro" id="IPR053134">
    <property type="entry name" value="RNA-dir_DNA_polymerase"/>
</dbReference>
<dbReference type="PANTHER" id="PTHR24559:SF444">
    <property type="entry name" value="REVERSE TRANSCRIPTASE DOMAIN-CONTAINING PROTEIN"/>
    <property type="match status" value="1"/>
</dbReference>
<dbReference type="CDD" id="cd01647">
    <property type="entry name" value="RT_LTR"/>
    <property type="match status" value="1"/>
</dbReference>
<dbReference type="SUPFAM" id="SSF56672">
    <property type="entry name" value="DNA/RNA polymerases"/>
    <property type="match status" value="1"/>
</dbReference>
<dbReference type="InterPro" id="IPR000477">
    <property type="entry name" value="RT_dom"/>
</dbReference>
<comment type="caution">
    <text evidence="2">The sequence shown here is derived from an EMBL/GenBank/DDBJ whole genome shotgun (WGS) entry which is preliminary data.</text>
</comment>
<dbReference type="EMBL" id="QKKF02017432">
    <property type="protein sequence ID" value="RZF40937.1"/>
    <property type="molecule type" value="Genomic_DNA"/>
</dbReference>
<accession>A0A482X579</accession>
<dbReference type="STRING" id="195883.A0A482X579"/>
<evidence type="ECO:0000313" key="3">
    <source>
        <dbReference type="Proteomes" id="UP000291343"/>
    </source>
</evidence>
<dbReference type="AlphaFoldDB" id="A0A482X579"/>
<dbReference type="OrthoDB" id="6628279at2759"/>
<dbReference type="Gene3D" id="3.10.10.10">
    <property type="entry name" value="HIV Type 1 Reverse Transcriptase, subunit A, domain 1"/>
    <property type="match status" value="1"/>
</dbReference>
<proteinExistence type="predicted"/>
<feature type="domain" description="Reverse transcriptase" evidence="1">
    <location>
        <begin position="134"/>
        <end position="251"/>
    </location>
</feature>
<dbReference type="GO" id="GO:0071897">
    <property type="term" value="P:DNA biosynthetic process"/>
    <property type="evidence" value="ECO:0007669"/>
    <property type="project" value="UniProtKB-ARBA"/>
</dbReference>
<gene>
    <name evidence="2" type="ORF">LSTR_LSTR014039</name>
</gene>
<dbReference type="Proteomes" id="UP000291343">
    <property type="component" value="Unassembled WGS sequence"/>
</dbReference>
<dbReference type="SMR" id="A0A482X579"/>
<evidence type="ECO:0000259" key="1">
    <source>
        <dbReference type="PROSITE" id="PS50878"/>
    </source>
</evidence>